<dbReference type="RefSeq" id="WP_081556474.1">
    <property type="nucleotide sequence ID" value="NZ_CP109905.1"/>
</dbReference>
<sequence length="156" mass="18009">MNKRLVLLHAQTRPEWLDYNGHVRDAYYLLVFSHAVDALMERIGMDATARERGGHSLYTAELHLRYLREIRQQAELRVEGQLLDHDAKRLRLYLSLHRDEEADAAAGCELMLLNVDPEQGRSAPFSAPVRHSLDALARRQAGLPWPEDCGRRIEMR</sequence>
<protein>
    <recommendedName>
        <fullName evidence="3">4-hydroxybenzoyl-CoA thioesterase</fullName>
    </recommendedName>
</protein>
<dbReference type="SUPFAM" id="SSF54637">
    <property type="entry name" value="Thioesterase/thiol ester dehydrase-isomerase"/>
    <property type="match status" value="1"/>
</dbReference>
<proteinExistence type="predicted"/>
<dbReference type="Pfam" id="PF13279">
    <property type="entry name" value="4HBT_2"/>
    <property type="match status" value="1"/>
</dbReference>
<dbReference type="EMBL" id="MUKV01000031">
    <property type="protein sequence ID" value="OQS34658.1"/>
    <property type="molecule type" value="Genomic_DNA"/>
</dbReference>
<evidence type="ECO:0008006" key="3">
    <source>
        <dbReference type="Google" id="ProtNLM"/>
    </source>
</evidence>
<comment type="caution">
    <text evidence="1">The sequence shown here is derived from an EMBL/GenBank/DDBJ whole genome shotgun (WGS) entry which is preliminary data.</text>
</comment>
<dbReference type="InterPro" id="IPR029069">
    <property type="entry name" value="HotDog_dom_sf"/>
</dbReference>
<dbReference type="GO" id="GO:0047617">
    <property type="term" value="F:fatty acyl-CoA hydrolase activity"/>
    <property type="evidence" value="ECO:0007669"/>
    <property type="project" value="TreeGrafter"/>
</dbReference>
<organism evidence="1 2">
    <name type="scientific">Chromobacterium haemolyticum</name>
    <dbReference type="NCBI Taxonomy" id="394935"/>
    <lineage>
        <taxon>Bacteria</taxon>
        <taxon>Pseudomonadati</taxon>
        <taxon>Pseudomonadota</taxon>
        <taxon>Betaproteobacteria</taxon>
        <taxon>Neisseriales</taxon>
        <taxon>Chromobacteriaceae</taxon>
        <taxon>Chromobacterium</taxon>
    </lineage>
</organism>
<dbReference type="PANTHER" id="PTHR31793">
    <property type="entry name" value="4-HYDROXYBENZOYL-COA THIOESTERASE FAMILY MEMBER"/>
    <property type="match status" value="1"/>
</dbReference>
<dbReference type="Gene3D" id="3.10.129.10">
    <property type="entry name" value="Hotdog Thioesterase"/>
    <property type="match status" value="1"/>
</dbReference>
<reference evidence="1 2" key="1">
    <citation type="submission" date="2017-02" db="EMBL/GenBank/DDBJ databases">
        <title>Chromobacterium haemolyticum H5244.</title>
        <authorList>
            <person name="Gulvik C.A."/>
        </authorList>
    </citation>
    <scope>NUCLEOTIDE SEQUENCE [LARGE SCALE GENOMIC DNA]</scope>
    <source>
        <strain evidence="1 2">H5244</strain>
    </source>
</reference>
<dbReference type="PANTHER" id="PTHR31793:SF2">
    <property type="entry name" value="BLR1345 PROTEIN"/>
    <property type="match status" value="1"/>
</dbReference>
<dbReference type="CDD" id="cd00586">
    <property type="entry name" value="4HBT"/>
    <property type="match status" value="1"/>
</dbReference>
<evidence type="ECO:0000313" key="1">
    <source>
        <dbReference type="EMBL" id="OQS34658.1"/>
    </source>
</evidence>
<dbReference type="InterPro" id="IPR050563">
    <property type="entry name" value="4-hydroxybenzoyl-CoA_TE"/>
</dbReference>
<accession>A0A1W0CIY9</accession>
<gene>
    <name evidence="1" type="ORF">B0T45_18385</name>
</gene>
<dbReference type="AlphaFoldDB" id="A0A1W0CIY9"/>
<evidence type="ECO:0000313" key="2">
    <source>
        <dbReference type="Proteomes" id="UP000192721"/>
    </source>
</evidence>
<name>A0A1W0CIY9_9NEIS</name>
<dbReference type="Proteomes" id="UP000192721">
    <property type="component" value="Unassembled WGS sequence"/>
</dbReference>